<proteinExistence type="predicted"/>
<comment type="caution">
    <text evidence="1">The sequence shown here is derived from an EMBL/GenBank/DDBJ whole genome shotgun (WGS) entry which is preliminary data.</text>
</comment>
<protein>
    <submittedName>
        <fullName evidence="1">Poly adp-ribose glycohydrolase</fullName>
    </submittedName>
</protein>
<evidence type="ECO:0000313" key="2">
    <source>
        <dbReference type="Proteomes" id="UP001056778"/>
    </source>
</evidence>
<reference evidence="1" key="1">
    <citation type="submission" date="2022-04" db="EMBL/GenBank/DDBJ databases">
        <title>Chromosome-scale genome assembly of Holotrichia oblita Faldermann.</title>
        <authorList>
            <person name="Rongchong L."/>
        </authorList>
    </citation>
    <scope>NUCLEOTIDE SEQUENCE</scope>
    <source>
        <strain evidence="1">81SQS9</strain>
    </source>
</reference>
<keyword evidence="2" id="KW-1185">Reference proteome</keyword>
<accession>A0ACB9STF0</accession>
<evidence type="ECO:0000313" key="1">
    <source>
        <dbReference type="EMBL" id="KAI4458457.1"/>
    </source>
</evidence>
<gene>
    <name evidence="1" type="ORF">MML48_7g00008132</name>
</gene>
<dbReference type="EMBL" id="CM043021">
    <property type="protein sequence ID" value="KAI4458457.1"/>
    <property type="molecule type" value="Genomic_DNA"/>
</dbReference>
<sequence length="650" mass="73592">MATNKTWSGTSIDDLYENSGPYSFVYPPVTPSKNHAVLYELPVTLNSPPKPHRSSQTHHWEDNYVKLPYSRKMYSPLKIMYETGEKILKSRWEIIENSLLQPIKSSHELEAAIKCYNTRLSSFAALHYFFEEVLDEEEGEAFFKTLLPGIVRLALKLQEILPGNLPLLQKQKCSSISLSQLQIASLLANGFLCTFPWRKDVCNTYPGLNFASLTYILAPVGTVTFERKYLQKNQFPRWDKIENNLGNTKVHICSSETIENGHGLLQVDFANKFVGGGVLGYGCVQEEIRFIICPELIVSRLFTEELNSSEALVIIGAERYSNYSGYGDTFAWEGDYQDQTPYDCYGRRKVSILAIDAIKFNKASEQFSTSHMLRELNKAYVGFHSNLTGKLAPVATGNWGCGAFRGDPSLKSLIQLMACSAAKRYMVYYTFGDTDLEKTIYNLYTFIGNNKVTICELWRILCRFVVSNSNQNNFIPYIQQAYFDLHNQPTITQFFSTNSTNNSKNSNSTQPSTSFKNSKKSPTKNDKVRETATVTSTSAEVLHKTTSLTKHEAREDEIDTTSDEDNSESILDLIRIIDGDVDDKNKEDPNEQSLLSSIDKFSKIKERTTSDCVKTGESVAIDMDVDEINSEKQKVVSKRKISDYFVKVTK</sequence>
<dbReference type="Proteomes" id="UP001056778">
    <property type="component" value="Chromosome 7"/>
</dbReference>
<name>A0ACB9STF0_HOLOL</name>
<organism evidence="1 2">
    <name type="scientific">Holotrichia oblita</name>
    <name type="common">Chafer beetle</name>
    <dbReference type="NCBI Taxonomy" id="644536"/>
    <lineage>
        <taxon>Eukaryota</taxon>
        <taxon>Metazoa</taxon>
        <taxon>Ecdysozoa</taxon>
        <taxon>Arthropoda</taxon>
        <taxon>Hexapoda</taxon>
        <taxon>Insecta</taxon>
        <taxon>Pterygota</taxon>
        <taxon>Neoptera</taxon>
        <taxon>Endopterygota</taxon>
        <taxon>Coleoptera</taxon>
        <taxon>Polyphaga</taxon>
        <taxon>Scarabaeiformia</taxon>
        <taxon>Scarabaeidae</taxon>
        <taxon>Melolonthinae</taxon>
        <taxon>Holotrichia</taxon>
    </lineage>
</organism>